<dbReference type="CDD" id="cd07715">
    <property type="entry name" value="TaR3-like_MBL-fold"/>
    <property type="match status" value="1"/>
</dbReference>
<keyword evidence="2" id="KW-0378">Hydrolase</keyword>
<evidence type="ECO:0000313" key="3">
    <source>
        <dbReference type="Proteomes" id="UP000321899"/>
    </source>
</evidence>
<dbReference type="InterPro" id="IPR036866">
    <property type="entry name" value="RibonucZ/Hydroxyglut_hydro"/>
</dbReference>
<dbReference type="Pfam" id="PF12706">
    <property type="entry name" value="Lactamase_B_2"/>
    <property type="match status" value="1"/>
</dbReference>
<evidence type="ECO:0000313" key="2">
    <source>
        <dbReference type="EMBL" id="TYT74911.1"/>
    </source>
</evidence>
<dbReference type="SUPFAM" id="SSF56281">
    <property type="entry name" value="Metallo-hydrolase/oxidoreductase"/>
    <property type="match status" value="1"/>
</dbReference>
<reference evidence="2 3" key="1">
    <citation type="submission" date="2019-06" db="EMBL/GenBank/DDBJ databases">
        <title>Desulfobotulus mexicanus sp. nov., a novel sulfate-reducing bacterium isolated from the sediment of an alkaline crater lake in Mexico.</title>
        <authorList>
            <person name="Hirschler-Rea A."/>
        </authorList>
    </citation>
    <scope>NUCLEOTIDE SEQUENCE [LARGE SCALE GENOMIC DNA]</scope>
    <source>
        <strain evidence="2 3">PAR22N</strain>
    </source>
</reference>
<dbReference type="RefSeq" id="WP_139447781.1">
    <property type="nucleotide sequence ID" value="NZ_VDMB01000007.1"/>
</dbReference>
<protein>
    <submittedName>
        <fullName evidence="2">MBL fold metallo-hydrolase</fullName>
    </submittedName>
</protein>
<dbReference type="Gene3D" id="3.60.15.10">
    <property type="entry name" value="Ribonuclease Z/Hydroxyacylglutathione hydrolase-like"/>
    <property type="match status" value="1"/>
</dbReference>
<feature type="domain" description="Metallo-beta-lactamase" evidence="1">
    <location>
        <begin position="25"/>
        <end position="216"/>
    </location>
</feature>
<dbReference type="PANTHER" id="PTHR42663">
    <property type="entry name" value="HYDROLASE C777.06C-RELATED-RELATED"/>
    <property type="match status" value="1"/>
</dbReference>
<dbReference type="SMART" id="SM00849">
    <property type="entry name" value="Lactamase_B"/>
    <property type="match status" value="1"/>
</dbReference>
<sequence length="279" mass="31634">MYVKCWGARGSIPVSGPQYNRYGGDTACMEIRNSQDDILIIDAGTGIRRLGNRLLEEKRFHYHLLFTHAHWDHLMGFPFFKPIFREGTTIHVFRCPSSNGYAESMITRVMTPPNFPIKYSDLKAKILFEDGCPKPFFLGDLKITPIALSHPNGGCGYRFTEKGKNFIFLTDNELGYCHPGGLRFQEYLNLCTEADLLIHDAEYTPDEYTKKICWGHSSYTDVVELAIAAGVKRLGLFHHNQERSDAAIDAIVEDARQRIHKSGSSMECFAVAADMHFNL</sequence>
<dbReference type="InterPro" id="IPR001279">
    <property type="entry name" value="Metallo-B-lactamas"/>
</dbReference>
<keyword evidence="3" id="KW-1185">Reference proteome</keyword>
<dbReference type="Proteomes" id="UP000321899">
    <property type="component" value="Unassembled WGS sequence"/>
</dbReference>
<comment type="caution">
    <text evidence="2">The sequence shown here is derived from an EMBL/GenBank/DDBJ whole genome shotgun (WGS) entry which is preliminary data.</text>
</comment>
<accession>A0A5Q4VFX5</accession>
<evidence type="ECO:0000259" key="1">
    <source>
        <dbReference type="SMART" id="SM00849"/>
    </source>
</evidence>
<dbReference type="GO" id="GO:0016787">
    <property type="term" value="F:hydrolase activity"/>
    <property type="evidence" value="ECO:0007669"/>
    <property type="project" value="UniProtKB-KW"/>
</dbReference>
<gene>
    <name evidence="2" type="ORF">FIM25_07240</name>
</gene>
<proteinExistence type="predicted"/>
<dbReference type="EMBL" id="VDMB01000007">
    <property type="protein sequence ID" value="TYT74911.1"/>
    <property type="molecule type" value="Genomic_DNA"/>
</dbReference>
<dbReference type="PANTHER" id="PTHR42663:SF4">
    <property type="entry name" value="SLL1036 PROTEIN"/>
    <property type="match status" value="1"/>
</dbReference>
<dbReference type="AlphaFoldDB" id="A0A5Q4VFX5"/>
<name>A0A5Q4VFX5_9BACT</name>
<dbReference type="OrthoDB" id="9803916at2"/>
<organism evidence="2 3">
    <name type="scientific">Desulfobotulus mexicanus</name>
    <dbReference type="NCBI Taxonomy" id="2586642"/>
    <lineage>
        <taxon>Bacteria</taxon>
        <taxon>Pseudomonadati</taxon>
        <taxon>Thermodesulfobacteriota</taxon>
        <taxon>Desulfobacteria</taxon>
        <taxon>Desulfobacterales</taxon>
        <taxon>Desulfobacteraceae</taxon>
        <taxon>Desulfobotulus</taxon>
    </lineage>
</organism>